<keyword evidence="2" id="KW-1185">Reference proteome</keyword>
<dbReference type="AlphaFoldDB" id="A0A9P4N209"/>
<proteinExistence type="predicted"/>
<name>A0A9P4N209_9PLEO</name>
<accession>A0A9P4N209</accession>
<protein>
    <submittedName>
        <fullName evidence="1">Uncharacterized protein</fullName>
    </submittedName>
</protein>
<evidence type="ECO:0000313" key="1">
    <source>
        <dbReference type="EMBL" id="KAF2262947.1"/>
    </source>
</evidence>
<organism evidence="1 2">
    <name type="scientific">Lojkania enalia</name>
    <dbReference type="NCBI Taxonomy" id="147567"/>
    <lineage>
        <taxon>Eukaryota</taxon>
        <taxon>Fungi</taxon>
        <taxon>Dikarya</taxon>
        <taxon>Ascomycota</taxon>
        <taxon>Pezizomycotina</taxon>
        <taxon>Dothideomycetes</taxon>
        <taxon>Pleosporomycetidae</taxon>
        <taxon>Pleosporales</taxon>
        <taxon>Pleosporales incertae sedis</taxon>
        <taxon>Lojkania</taxon>
    </lineage>
</organism>
<dbReference type="OrthoDB" id="4664297at2759"/>
<gene>
    <name evidence="1" type="ORF">CC78DRAFT_545329</name>
</gene>
<dbReference type="EMBL" id="ML986633">
    <property type="protein sequence ID" value="KAF2262947.1"/>
    <property type="molecule type" value="Genomic_DNA"/>
</dbReference>
<evidence type="ECO:0000313" key="2">
    <source>
        <dbReference type="Proteomes" id="UP000800093"/>
    </source>
</evidence>
<sequence>MTTSNTKSFPGLEFKLSQISKDPPSLLVTVKNNSPSSTFTFLKWGTPLDPQALNLGVFKMVDASTGKEVKIDHLMINRKMPPSRDDLQEVEPGTEQATEIVFDKPWMPDTNPAKYKVKVEGEFKGGWESPVSEVKAKDLKAYSDSSFANRAFASEETMLVVE</sequence>
<dbReference type="Gene3D" id="2.60.40.2970">
    <property type="match status" value="1"/>
</dbReference>
<dbReference type="Proteomes" id="UP000800093">
    <property type="component" value="Unassembled WGS sequence"/>
</dbReference>
<comment type="caution">
    <text evidence="1">The sequence shown here is derived from an EMBL/GenBank/DDBJ whole genome shotgun (WGS) entry which is preliminary data.</text>
</comment>
<reference evidence="2" key="1">
    <citation type="journal article" date="2020" name="Stud. Mycol.">
        <title>101 Dothideomycetes genomes: A test case for predicting lifestyles and emergence of pathogens.</title>
        <authorList>
            <person name="Haridas S."/>
            <person name="Albert R."/>
            <person name="Binder M."/>
            <person name="Bloem J."/>
            <person name="LaButti K."/>
            <person name="Salamov A."/>
            <person name="Andreopoulos B."/>
            <person name="Baker S."/>
            <person name="Barry K."/>
            <person name="Bills G."/>
            <person name="Bluhm B."/>
            <person name="Cannon C."/>
            <person name="Castanera R."/>
            <person name="Culley D."/>
            <person name="Daum C."/>
            <person name="Ezra D."/>
            <person name="Gonzalez J."/>
            <person name="Henrissat B."/>
            <person name="Kuo A."/>
            <person name="Liang C."/>
            <person name="Lipzen A."/>
            <person name="Lutzoni F."/>
            <person name="Magnuson J."/>
            <person name="Mondo S."/>
            <person name="Nolan M."/>
            <person name="Ohm R."/>
            <person name="Pangilinan J."/>
            <person name="Park H.-J."/>
            <person name="Ramirez L."/>
            <person name="Alfaro M."/>
            <person name="Sun H."/>
            <person name="Tritt A."/>
            <person name="Yoshinaga Y."/>
            <person name="Zwiers L.-H."/>
            <person name="Turgeon B."/>
            <person name="Goodwin S."/>
            <person name="Spatafora J."/>
            <person name="Crous P."/>
            <person name="Grigoriev I."/>
        </authorList>
    </citation>
    <scope>NUCLEOTIDE SEQUENCE [LARGE SCALE GENOMIC DNA]</scope>
    <source>
        <strain evidence="2">CBS 304.66</strain>
    </source>
</reference>